<dbReference type="InterPro" id="IPR011123">
    <property type="entry name" value="Y_Y_Y"/>
</dbReference>
<keyword evidence="3" id="KW-0732">Signal</keyword>
<gene>
    <name evidence="5" type="ORF">N7U66_03635</name>
</gene>
<keyword evidence="1" id="KW-0175">Coiled coil</keyword>
<dbReference type="EMBL" id="CP113088">
    <property type="protein sequence ID" value="WAC02770.1"/>
    <property type="molecule type" value="Genomic_DNA"/>
</dbReference>
<dbReference type="RefSeq" id="WP_267677369.1">
    <property type="nucleotide sequence ID" value="NZ_CP113088.1"/>
</dbReference>
<feature type="domain" description="HTH luxR-type" evidence="4">
    <location>
        <begin position="880"/>
        <end position="937"/>
    </location>
</feature>
<evidence type="ECO:0000256" key="1">
    <source>
        <dbReference type="SAM" id="Coils"/>
    </source>
</evidence>
<feature type="transmembrane region" description="Helical" evidence="2">
    <location>
        <begin position="737"/>
        <end position="758"/>
    </location>
</feature>
<dbReference type="InterPro" id="IPR013783">
    <property type="entry name" value="Ig-like_fold"/>
</dbReference>
<dbReference type="Proteomes" id="UP001164705">
    <property type="component" value="Chromosome"/>
</dbReference>
<reference evidence="5" key="1">
    <citation type="submission" date="2022-11" db="EMBL/GenBank/DDBJ databases">
        <title>Lacinutrix neustonica HL-RS19T sp. nov., isolated from the surface microlayer sample of brackish Lake Shihwa.</title>
        <authorList>
            <person name="Choi J.Y."/>
            <person name="Hwang C.Y."/>
        </authorList>
    </citation>
    <scope>NUCLEOTIDE SEQUENCE</scope>
    <source>
        <strain evidence="5">HL-RS19</strain>
    </source>
</reference>
<feature type="coiled-coil region" evidence="1">
    <location>
        <begin position="783"/>
        <end position="817"/>
    </location>
</feature>
<dbReference type="InterPro" id="IPR036388">
    <property type="entry name" value="WH-like_DNA-bd_sf"/>
</dbReference>
<evidence type="ECO:0000256" key="2">
    <source>
        <dbReference type="SAM" id="Phobius"/>
    </source>
</evidence>
<name>A0A9E8MXM1_9FLAO</name>
<dbReference type="Gene3D" id="2.60.40.10">
    <property type="entry name" value="Immunoglobulins"/>
    <property type="match status" value="1"/>
</dbReference>
<keyword evidence="2" id="KW-0472">Membrane</keyword>
<dbReference type="AlphaFoldDB" id="A0A9E8MXM1"/>
<accession>A0A9E8MXM1</accession>
<evidence type="ECO:0000256" key="3">
    <source>
        <dbReference type="SAM" id="SignalP"/>
    </source>
</evidence>
<dbReference type="Gene3D" id="2.130.10.10">
    <property type="entry name" value="YVTN repeat-like/Quinoprotein amine dehydrogenase"/>
    <property type="match status" value="2"/>
</dbReference>
<keyword evidence="6" id="KW-1185">Reference proteome</keyword>
<dbReference type="Pfam" id="PF07495">
    <property type="entry name" value="Y_Y_Y"/>
    <property type="match status" value="1"/>
</dbReference>
<dbReference type="InterPro" id="IPR000792">
    <property type="entry name" value="Tscrpt_reg_LuxR_C"/>
</dbReference>
<feature type="chain" id="PRO_5038563210" evidence="3">
    <location>
        <begin position="27"/>
        <end position="940"/>
    </location>
</feature>
<evidence type="ECO:0000313" key="6">
    <source>
        <dbReference type="Proteomes" id="UP001164705"/>
    </source>
</evidence>
<dbReference type="GO" id="GO:0006355">
    <property type="term" value="P:regulation of DNA-templated transcription"/>
    <property type="evidence" value="ECO:0007669"/>
    <property type="project" value="InterPro"/>
</dbReference>
<dbReference type="InterPro" id="IPR016032">
    <property type="entry name" value="Sig_transdc_resp-reg_C-effctor"/>
</dbReference>
<dbReference type="KEGG" id="lnu:N7U66_03635"/>
<sequence length="940" mass="108490">MTLNKIILLRALFNCISCVFSAVLFAQELPPINVFTPQQYGAENQNWAISQSNDNYIYVANNLGLLEYNGASWKLYNSPNETILRSVKVIDDKIYTGCYMEFGFWKKDVYGILKYHSLSNLLKTPLVEDEQFWQIISVENWILFRSLNRIYIYDTVSKTFEIIESETTITKMYQVDGTIYFQSINKGIYKIQNGKAIPFLENSISKNESIINIFKEEEGAFLFLTQENGFYTIKNREMKPWNKITNAYLSNYTVYSGIQLKDNTYAIGTISNGLIEVDTKGEIIQEINQTNGLLNNTVLALFEDNDLNIWLALDNGIASINIKSPITIFNDEKGTLGTIYTSAIYKDKLYLGTNQGLFYKTIDSKEAFKFVEGTKGQVWCLVELKERLFCGHNSGTFLIKNGVAEKIADIQGTWSIKPIQGQENLLLQGNYNGLNILERQEDTWAFKNKIEGFDISSRFFELINANEIIMSHEYKGVFNVKLDASYTQAIHVTKDTVMKELHSSLFKYNDAIYYAFNKGVFKYNFKNKNFEKDSIFSQVYDEENFVSGKIIVDKQTGNLWSFTKNNISYITPGKLSKTPIIKRIPISNAFRKGVPSYENVLNLSNKNYLFGTSSGYIIIDINAIKEKSYQININTIGSNAVDGKLNKLNKAEIADLEYAQNNILFEYSVPEFDKFQNVEFQHQLVGIYNQWSDWTSNASVLYKNLPSGTYRFNVRGRIGGNITSNIATYEFEIQKPWYLSNTMVAIYIIVGVLLLLFTHNLYNSYFRKQREVLLKKTKQELEHRELENAQQLMQFKNEKLQRDIENKNRELAISTMSLIKKNEFLNDIKKELNHAKTDANLNPVIKIIDKNINNTDDWKLFQEAFNNADKDFLKKVKSKHPKLTPNDLRLCAYLRLNLSSKEIAPLLNISPRSVEVKRYRLRKKMDLPHETGLTSYILEL</sequence>
<keyword evidence="2" id="KW-1133">Transmembrane helix</keyword>
<protein>
    <submittedName>
        <fullName evidence="5">Triple tyrosine motif-containing protein</fullName>
    </submittedName>
</protein>
<dbReference type="SUPFAM" id="SSF46894">
    <property type="entry name" value="C-terminal effector domain of the bipartite response regulators"/>
    <property type="match status" value="1"/>
</dbReference>
<keyword evidence="2" id="KW-0812">Transmembrane</keyword>
<dbReference type="GO" id="GO:0003677">
    <property type="term" value="F:DNA binding"/>
    <property type="evidence" value="ECO:0007669"/>
    <property type="project" value="InterPro"/>
</dbReference>
<proteinExistence type="predicted"/>
<evidence type="ECO:0000259" key="4">
    <source>
        <dbReference type="SMART" id="SM00421"/>
    </source>
</evidence>
<feature type="signal peptide" evidence="3">
    <location>
        <begin position="1"/>
        <end position="26"/>
    </location>
</feature>
<organism evidence="5 6">
    <name type="scientific">Lacinutrix neustonica</name>
    <dbReference type="NCBI Taxonomy" id="2980107"/>
    <lineage>
        <taxon>Bacteria</taxon>
        <taxon>Pseudomonadati</taxon>
        <taxon>Bacteroidota</taxon>
        <taxon>Flavobacteriia</taxon>
        <taxon>Flavobacteriales</taxon>
        <taxon>Flavobacteriaceae</taxon>
        <taxon>Lacinutrix</taxon>
    </lineage>
</organism>
<dbReference type="SMART" id="SM00421">
    <property type="entry name" value="HTH_LUXR"/>
    <property type="match status" value="1"/>
</dbReference>
<dbReference type="Gene3D" id="1.10.10.10">
    <property type="entry name" value="Winged helix-like DNA-binding domain superfamily/Winged helix DNA-binding domain"/>
    <property type="match status" value="1"/>
</dbReference>
<dbReference type="InterPro" id="IPR015943">
    <property type="entry name" value="WD40/YVTN_repeat-like_dom_sf"/>
</dbReference>
<evidence type="ECO:0000313" key="5">
    <source>
        <dbReference type="EMBL" id="WAC02770.1"/>
    </source>
</evidence>